<dbReference type="AlphaFoldDB" id="A0A8D5FKQ5"/>
<gene>
    <name evidence="1" type="ORF">DGMP_14960</name>
</gene>
<keyword evidence="2" id="KW-1185">Reference proteome</keyword>
<evidence type="ECO:0000313" key="1">
    <source>
        <dbReference type="EMBL" id="BCL60803.1"/>
    </source>
</evidence>
<dbReference type="EMBL" id="AP024086">
    <property type="protein sequence ID" value="BCL60803.1"/>
    <property type="molecule type" value="Genomic_DNA"/>
</dbReference>
<evidence type="ECO:0000313" key="2">
    <source>
        <dbReference type="Proteomes" id="UP000826725"/>
    </source>
</evidence>
<protein>
    <recommendedName>
        <fullName evidence="3">DUF3352 domain-containing protein</fullName>
    </recommendedName>
</protein>
<sequence>MKQNTLLTLLSLLLVVVYLLVWRIGPAQYGDLARFLPENSLFYLEQDNFSRFLQNAGHSRFGKVLKMIHFAEVGKSLDLQESEMKIFETIDAAMKKGSDNPLVKEIFNHKVVFAFCQPVEPEIHDGMTFFRQGSVIIARPAHPAGIIQEIAENVARNKDEIVIATRQYGDHFIKRITVEGETFSTVVLNGYFLGSFSEKLLRKCIDTYDGELPSLAENRDYLTLRHQYDNTDQFVYFSVEHTRELLLEHLQSCDFSGKDVFRKEVASTQGFISAVYGARRDGTFISDRIIVTFNPEMVSKIVEDQTTTAPSVCDTLQFSPEKPLLFYWTNTINFKLLYRLYGEHVFTHDEKLIRFSETIRELTGQDIVEFIDRFGHEISYILMKNDAKDSLALPYGLMIFKVAQPEEMKKMLKSIVNRYDIPMDRHKYGSRAFYSWTISPKDGLEPLYGFIDSYLYVGNGRVSAREIIDSDKMGIRLLKNHPSGKMEEKLLEENNSISFTDNAKLIDILKSVLKFTGTVMAIEDREAAVKVRVVLEKLVNPILDGLKMFDQTTTRSYFDGDRVVIESVIKVVE</sequence>
<evidence type="ECO:0008006" key="3">
    <source>
        <dbReference type="Google" id="ProtNLM"/>
    </source>
</evidence>
<dbReference type="KEGG" id="dbk:DGMP_14960"/>
<dbReference type="RefSeq" id="WP_228856898.1">
    <property type="nucleotide sequence ID" value="NZ_AP024086.1"/>
</dbReference>
<organism evidence="1 2">
    <name type="scientific">Desulfomarina profundi</name>
    <dbReference type="NCBI Taxonomy" id="2772557"/>
    <lineage>
        <taxon>Bacteria</taxon>
        <taxon>Pseudomonadati</taxon>
        <taxon>Thermodesulfobacteriota</taxon>
        <taxon>Desulfobulbia</taxon>
        <taxon>Desulfobulbales</taxon>
        <taxon>Desulfobulbaceae</taxon>
        <taxon>Desulfomarina</taxon>
    </lineage>
</organism>
<name>A0A8D5FKQ5_9BACT</name>
<accession>A0A8D5FKQ5</accession>
<dbReference type="Proteomes" id="UP000826725">
    <property type="component" value="Chromosome"/>
</dbReference>
<proteinExistence type="predicted"/>
<reference evidence="1" key="1">
    <citation type="submission" date="2020-09" db="EMBL/GenBank/DDBJ databases">
        <title>Desulfogranum mesoprofundum gen. nov., sp. nov., a novel mesophilic, sulfate-reducing chemolithoautotroph isolated from a deep-sea hydrothermal vent chimney in the Suiyo Seamount.</title>
        <authorList>
            <person name="Hashimoto Y."/>
            <person name="Nakagawa S."/>
        </authorList>
    </citation>
    <scope>NUCLEOTIDE SEQUENCE</scope>
    <source>
        <strain evidence="1">KT2</strain>
    </source>
</reference>